<dbReference type="InterPro" id="IPR007146">
    <property type="entry name" value="Sas10/Utp3/C1D"/>
</dbReference>
<dbReference type="OrthoDB" id="203440at2759"/>
<dbReference type="Pfam" id="PF04000">
    <property type="entry name" value="Sas10_Utp3"/>
    <property type="match status" value="1"/>
</dbReference>
<name>A0A9P6RU68_9FUNG</name>
<comment type="caution">
    <text evidence="2">The sequence shown here is derived from an EMBL/GenBank/DDBJ whole genome shotgun (WGS) entry which is preliminary data.</text>
</comment>
<feature type="region of interest" description="Disordered" evidence="1">
    <location>
        <begin position="136"/>
        <end position="183"/>
    </location>
</feature>
<sequence length="393" mass="44503">MSPSKSSKATDIATEALKADQAAFAKHIVDLSSMVKEIEAKLKPTIEKLESKEIDTSKGLSFLEVKYHILLEYITNLSLVMYRKLNGQSIQDHGAVVSLIEQRTILEKMKPVEQKLKYQIDKLVRAAVVGQQEGEAQMNAGGADPLAFKPNPQNLVLDNSGNNDDAQDEDDDQENNKSSTGLYRAPKMAPVHFEEDSSAVAKRLKYQARLQARAAKSRVMKDLVSEFDDRPEEMSLSNDGVHFGMGMDDKQREREQYEEENFTRTMLSKKELNRLRKGNLPRFENEFENLNDFAQIAPLQDDLETNEQRRRNVLARRNERKQSAMSRDSDDDGSDDNTSRSRKRTHGDGDQIFDGLMSDPSKRRKSGRTAFDKSKRNIAKNAKGKSKGKATRK</sequence>
<dbReference type="Proteomes" id="UP000738325">
    <property type="component" value="Unassembled WGS sequence"/>
</dbReference>
<proteinExistence type="predicted"/>
<dbReference type="GO" id="GO:0032040">
    <property type="term" value="C:small-subunit processome"/>
    <property type="evidence" value="ECO:0007669"/>
    <property type="project" value="TreeGrafter"/>
</dbReference>
<evidence type="ECO:0000313" key="3">
    <source>
        <dbReference type="Proteomes" id="UP000738325"/>
    </source>
</evidence>
<feature type="compositionally biased region" description="Polar residues" evidence="1">
    <location>
        <begin position="151"/>
        <end position="161"/>
    </location>
</feature>
<dbReference type="AlphaFoldDB" id="A0A9P6RU68"/>
<evidence type="ECO:0000313" key="2">
    <source>
        <dbReference type="EMBL" id="KAG0325380.1"/>
    </source>
</evidence>
<dbReference type="GO" id="GO:0000462">
    <property type="term" value="P:maturation of SSU-rRNA from tricistronic rRNA transcript (SSU-rRNA, 5.8S rRNA, LSU-rRNA)"/>
    <property type="evidence" value="ECO:0007669"/>
    <property type="project" value="TreeGrafter"/>
</dbReference>
<dbReference type="EMBL" id="JAAAIP010000114">
    <property type="protein sequence ID" value="KAG0325380.1"/>
    <property type="molecule type" value="Genomic_DNA"/>
</dbReference>
<reference evidence="2" key="1">
    <citation type="journal article" date="2020" name="Fungal Divers.">
        <title>Resolving the Mortierellaceae phylogeny through synthesis of multi-gene phylogenetics and phylogenomics.</title>
        <authorList>
            <person name="Vandepol N."/>
            <person name="Liber J."/>
            <person name="Desiro A."/>
            <person name="Na H."/>
            <person name="Kennedy M."/>
            <person name="Barry K."/>
            <person name="Grigoriev I.V."/>
            <person name="Miller A.N."/>
            <person name="O'Donnell K."/>
            <person name="Stajich J.E."/>
            <person name="Bonito G."/>
        </authorList>
    </citation>
    <scope>NUCLEOTIDE SEQUENCE</scope>
    <source>
        <strain evidence="2">REB-010B</strain>
    </source>
</reference>
<feature type="region of interest" description="Disordered" evidence="1">
    <location>
        <begin position="315"/>
        <end position="393"/>
    </location>
</feature>
<organism evidence="2 3">
    <name type="scientific">Dissophora globulifera</name>
    <dbReference type="NCBI Taxonomy" id="979702"/>
    <lineage>
        <taxon>Eukaryota</taxon>
        <taxon>Fungi</taxon>
        <taxon>Fungi incertae sedis</taxon>
        <taxon>Mucoromycota</taxon>
        <taxon>Mortierellomycotina</taxon>
        <taxon>Mortierellomycetes</taxon>
        <taxon>Mortierellales</taxon>
        <taxon>Mortierellaceae</taxon>
        <taxon>Dissophora</taxon>
    </lineage>
</organism>
<dbReference type="PANTHER" id="PTHR13237:SF9">
    <property type="entry name" value="NEUROGUIDIN"/>
    <property type="match status" value="1"/>
</dbReference>
<accession>A0A9P6RU68</accession>
<feature type="compositionally biased region" description="Basic residues" evidence="1">
    <location>
        <begin position="376"/>
        <end position="393"/>
    </location>
</feature>
<dbReference type="PANTHER" id="PTHR13237">
    <property type="entry name" value="SOMETHING ABOUT SILENCING PROTEIN 10-RELATED"/>
    <property type="match status" value="1"/>
</dbReference>
<keyword evidence="3" id="KW-1185">Reference proteome</keyword>
<gene>
    <name evidence="2" type="ORF">BGZ99_000692</name>
</gene>
<protein>
    <recommendedName>
        <fullName evidence="4">Neuroguidin</fullName>
    </recommendedName>
</protein>
<evidence type="ECO:0008006" key="4">
    <source>
        <dbReference type="Google" id="ProtNLM"/>
    </source>
</evidence>
<evidence type="ECO:0000256" key="1">
    <source>
        <dbReference type="SAM" id="MobiDB-lite"/>
    </source>
</evidence>